<dbReference type="EMBL" id="GGEC01040671">
    <property type="protein sequence ID" value="MBX21155.1"/>
    <property type="molecule type" value="Transcribed_RNA"/>
</dbReference>
<feature type="compositionally biased region" description="Polar residues" evidence="15">
    <location>
        <begin position="40"/>
        <end position="52"/>
    </location>
</feature>
<evidence type="ECO:0000259" key="18">
    <source>
        <dbReference type="PROSITE" id="PS51873"/>
    </source>
</evidence>
<evidence type="ECO:0000259" key="17">
    <source>
        <dbReference type="PROSITE" id="PS50908"/>
    </source>
</evidence>
<feature type="region of interest" description="Disordered" evidence="15">
    <location>
        <begin position="1"/>
        <end position="126"/>
    </location>
</feature>
<dbReference type="UniPathway" id="UPA00143"/>
<dbReference type="Pfam" id="PF05773">
    <property type="entry name" value="RWD"/>
    <property type="match status" value="1"/>
</dbReference>
<dbReference type="AlphaFoldDB" id="A0A2P2LT67"/>
<evidence type="ECO:0000256" key="1">
    <source>
        <dbReference type="ARBA" id="ARBA00001798"/>
    </source>
</evidence>
<comment type="similarity">
    <text evidence="13">Belongs to the RBR family. RNF14 subfamily.</text>
</comment>
<dbReference type="Gene3D" id="3.10.110.10">
    <property type="entry name" value="Ubiquitin Conjugating Enzyme"/>
    <property type="match status" value="1"/>
</dbReference>
<evidence type="ECO:0000256" key="14">
    <source>
        <dbReference type="PROSITE-ProRule" id="PRU00175"/>
    </source>
</evidence>
<dbReference type="InterPro" id="IPR016135">
    <property type="entry name" value="UBQ-conjugating_enzyme/RWD"/>
</dbReference>
<feature type="compositionally biased region" description="Polar residues" evidence="15">
    <location>
        <begin position="87"/>
        <end position="109"/>
    </location>
</feature>
<evidence type="ECO:0000256" key="7">
    <source>
        <dbReference type="ARBA" id="ARBA00022679"/>
    </source>
</evidence>
<evidence type="ECO:0000256" key="5">
    <source>
        <dbReference type="ARBA" id="ARBA00005884"/>
    </source>
</evidence>
<dbReference type="CDD" id="cd20354">
    <property type="entry name" value="Rcat_RBR_RNF14"/>
    <property type="match status" value="1"/>
</dbReference>
<feature type="domain" description="RING-type" evidence="16">
    <location>
        <begin position="386"/>
        <end position="434"/>
    </location>
</feature>
<dbReference type="CDD" id="cd20336">
    <property type="entry name" value="Rcat_RBR"/>
    <property type="match status" value="1"/>
</dbReference>
<evidence type="ECO:0000313" key="19">
    <source>
        <dbReference type="EMBL" id="MBX21155.1"/>
    </source>
</evidence>
<dbReference type="PROSITE" id="PS00518">
    <property type="entry name" value="ZF_RING_1"/>
    <property type="match status" value="1"/>
</dbReference>
<keyword evidence="12" id="KW-0862">Zinc</keyword>
<dbReference type="InterPro" id="IPR002867">
    <property type="entry name" value="IBR_dom"/>
</dbReference>
<dbReference type="CDD" id="cd23134">
    <property type="entry name" value="RING-HC_ITT1-like"/>
    <property type="match status" value="1"/>
</dbReference>
<dbReference type="InterPro" id="IPR044066">
    <property type="entry name" value="TRIAD_supradom"/>
</dbReference>
<dbReference type="SMART" id="SM00647">
    <property type="entry name" value="IBR"/>
    <property type="match status" value="2"/>
</dbReference>
<dbReference type="SMART" id="SM00591">
    <property type="entry name" value="RWD"/>
    <property type="match status" value="1"/>
</dbReference>
<comment type="function">
    <text evidence="3">Might act as an E3 ubiquitin-protein ligase, or as part of E3 complex, which accepts ubiquitin from specific E2 ubiquitin-conjugating enzymes and then transfers it to substrates.</text>
</comment>
<comment type="pathway">
    <text evidence="4">Protein modification; protein ubiquitination.</text>
</comment>
<feature type="domain" description="RING-type" evidence="18">
    <location>
        <begin position="382"/>
        <end position="609"/>
    </location>
</feature>
<dbReference type="FunFam" id="1.20.120.1750:FF:000029">
    <property type="entry name" value="RBR-type E3 ubiquitin transferase"/>
    <property type="match status" value="1"/>
</dbReference>
<name>A0A2P2LT67_RHIMU</name>
<dbReference type="CDD" id="cd23821">
    <property type="entry name" value="RWD_IMPACT"/>
    <property type="match status" value="1"/>
</dbReference>
<feature type="compositionally biased region" description="Basic and acidic residues" evidence="15">
    <location>
        <begin position="1"/>
        <end position="37"/>
    </location>
</feature>
<keyword evidence="10 14" id="KW-0863">Zinc-finger</keyword>
<dbReference type="CDD" id="cd20341">
    <property type="entry name" value="BRcat_RBR_RNF14"/>
    <property type="match status" value="1"/>
</dbReference>
<dbReference type="Gene3D" id="3.30.40.10">
    <property type="entry name" value="Zinc/RING finger domain, C3HC4 (zinc finger)"/>
    <property type="match status" value="1"/>
</dbReference>
<feature type="domain" description="RWD" evidence="17">
    <location>
        <begin position="196"/>
        <end position="331"/>
    </location>
</feature>
<evidence type="ECO:0000256" key="9">
    <source>
        <dbReference type="ARBA" id="ARBA00022737"/>
    </source>
</evidence>
<organism evidence="19">
    <name type="scientific">Rhizophora mucronata</name>
    <name type="common">Asiatic mangrove</name>
    <dbReference type="NCBI Taxonomy" id="61149"/>
    <lineage>
        <taxon>Eukaryota</taxon>
        <taxon>Viridiplantae</taxon>
        <taxon>Streptophyta</taxon>
        <taxon>Embryophyta</taxon>
        <taxon>Tracheophyta</taxon>
        <taxon>Spermatophyta</taxon>
        <taxon>Magnoliopsida</taxon>
        <taxon>eudicotyledons</taxon>
        <taxon>Gunneridae</taxon>
        <taxon>Pentapetalae</taxon>
        <taxon>rosids</taxon>
        <taxon>fabids</taxon>
        <taxon>Malpighiales</taxon>
        <taxon>Rhizophoraceae</taxon>
        <taxon>Rhizophora</taxon>
    </lineage>
</organism>
<dbReference type="EC" id="2.3.2.31" evidence="6"/>
<keyword evidence="11" id="KW-0833">Ubl conjugation pathway</keyword>
<dbReference type="InterPro" id="IPR031127">
    <property type="entry name" value="E3_UB_ligase_RBR"/>
</dbReference>
<dbReference type="PROSITE" id="PS50089">
    <property type="entry name" value="ZF_RING_2"/>
    <property type="match status" value="1"/>
</dbReference>
<keyword evidence="8" id="KW-0479">Metal-binding</keyword>
<dbReference type="SMART" id="SM00184">
    <property type="entry name" value="RING"/>
    <property type="match status" value="3"/>
</dbReference>
<proteinExistence type="inferred from homology"/>
<protein>
    <recommendedName>
        <fullName evidence="6">RBR-type E3 ubiquitin transferase</fullName>
        <ecNumber evidence="6">2.3.2.31</ecNumber>
    </recommendedName>
</protein>
<comment type="cofactor">
    <cofactor evidence="2">
        <name>Zn(2+)</name>
        <dbReference type="ChEBI" id="CHEBI:29105"/>
    </cofactor>
</comment>
<dbReference type="PROSITE" id="PS51873">
    <property type="entry name" value="TRIAD"/>
    <property type="match status" value="1"/>
</dbReference>
<dbReference type="Pfam" id="PF01485">
    <property type="entry name" value="IBR"/>
    <property type="match status" value="1"/>
</dbReference>
<keyword evidence="9" id="KW-0677">Repeat</keyword>
<sequence length="689" mass="79264">MRKARRGDSKQRHHVPEDRNFEALHHRPRDERQEAHSGPESPSSTATTSKQQNSHRKSPKSQRNPEWLLRKQRKHVYKQRFVEKSELSTPNSEVGSLNSDLSPSNSEAAPSNVEERSLSAPSGSLSFGEQLNVEMGKVKEDGLEIKKDEIDDAKKECEDGKGVDDAMTRLERLQSGVVEPELSEELLKINDQLQEDELLALESIYGDNAFVLDRQRHLRVFQIHIHIEAPGSFTITANLNSMGGLRMKSDGSHDFLYSFKLEYLPPIVLTCLLPKSYPSHLPPYFTISVQWLDSIRISSLCSMLDSIWMEQLGQEVIYRWAEWLHDFSLSFLGVVDEITLGPYGIKQTGDVRAISRSISPDVDICSLRNYNDQQCHENFQNNLHECCICYNEYAGSDFVRLPCEHFFCWKCMKTYSDIHVSEGTVNKLQCPDARCQGLLPPSLLKQLLGDKEYERWESLMLQKTLDAMSDVVYCPRCEMPCIEDEEQHAQCSKCFFSFCTLCQERRHVGTACLPPELKLQFLQERQNSSNLRADQKRRERDRINELLSLKEISLDSKQCPSCKIAISKIEGCNKMTCSNCGKYFCYRCNQEIDGYEHFREGACQLFPRETIVAWERMNARQFVGQIQVDPYAVMVRPCPNCHQRNEKVENNNHIFCMGCKMHYCYLCGMIVRRSSQHYGPKGCKQHTVG</sequence>
<evidence type="ECO:0000256" key="8">
    <source>
        <dbReference type="ARBA" id="ARBA00022723"/>
    </source>
</evidence>
<evidence type="ECO:0000256" key="13">
    <source>
        <dbReference type="ARBA" id="ARBA00044508"/>
    </source>
</evidence>
<dbReference type="GO" id="GO:0008270">
    <property type="term" value="F:zinc ion binding"/>
    <property type="evidence" value="ECO:0007669"/>
    <property type="project" value="UniProtKB-KW"/>
</dbReference>
<comment type="similarity">
    <text evidence="5">Belongs to the RBR family. Ariadne subfamily.</text>
</comment>
<evidence type="ECO:0000256" key="10">
    <source>
        <dbReference type="ARBA" id="ARBA00022771"/>
    </source>
</evidence>
<dbReference type="InterPro" id="IPR006575">
    <property type="entry name" value="RWD_dom"/>
</dbReference>
<dbReference type="SUPFAM" id="SSF54495">
    <property type="entry name" value="UBC-like"/>
    <property type="match status" value="1"/>
</dbReference>
<dbReference type="PANTHER" id="PTHR11685">
    <property type="entry name" value="RBR FAMILY RING FINGER AND IBR DOMAIN-CONTAINING"/>
    <property type="match status" value="1"/>
</dbReference>
<evidence type="ECO:0000259" key="16">
    <source>
        <dbReference type="PROSITE" id="PS50089"/>
    </source>
</evidence>
<dbReference type="InterPro" id="IPR017907">
    <property type="entry name" value="Znf_RING_CS"/>
</dbReference>
<reference evidence="19" key="1">
    <citation type="submission" date="2018-02" db="EMBL/GenBank/DDBJ databases">
        <title>Rhizophora mucronata_Transcriptome.</title>
        <authorList>
            <person name="Meera S.P."/>
            <person name="Sreeshan A."/>
            <person name="Augustine A."/>
        </authorList>
    </citation>
    <scope>NUCLEOTIDE SEQUENCE</scope>
    <source>
        <tissue evidence="19">Leaf</tissue>
    </source>
</reference>
<dbReference type="GO" id="GO:0061630">
    <property type="term" value="F:ubiquitin protein ligase activity"/>
    <property type="evidence" value="ECO:0007669"/>
    <property type="project" value="UniProtKB-EC"/>
</dbReference>
<evidence type="ECO:0000256" key="11">
    <source>
        <dbReference type="ARBA" id="ARBA00022786"/>
    </source>
</evidence>
<evidence type="ECO:0000256" key="15">
    <source>
        <dbReference type="SAM" id="MobiDB-lite"/>
    </source>
</evidence>
<dbReference type="Pfam" id="PF22191">
    <property type="entry name" value="IBR_1"/>
    <property type="match status" value="1"/>
</dbReference>
<dbReference type="SUPFAM" id="SSF57850">
    <property type="entry name" value="RING/U-box"/>
    <property type="match status" value="4"/>
</dbReference>
<dbReference type="PROSITE" id="PS50908">
    <property type="entry name" value="RWD"/>
    <property type="match status" value="1"/>
</dbReference>
<keyword evidence="7" id="KW-0808">Transferase</keyword>
<dbReference type="InterPro" id="IPR013083">
    <property type="entry name" value="Znf_RING/FYVE/PHD"/>
</dbReference>
<evidence type="ECO:0000256" key="3">
    <source>
        <dbReference type="ARBA" id="ARBA00003976"/>
    </source>
</evidence>
<dbReference type="FunFam" id="3.30.40.10:FF:000358">
    <property type="entry name" value="RBR-type E3 ubiquitin transferase"/>
    <property type="match status" value="1"/>
</dbReference>
<evidence type="ECO:0000256" key="4">
    <source>
        <dbReference type="ARBA" id="ARBA00004906"/>
    </source>
</evidence>
<dbReference type="GO" id="GO:0016567">
    <property type="term" value="P:protein ubiquitination"/>
    <property type="evidence" value="ECO:0007669"/>
    <property type="project" value="UniProtKB-UniPathway"/>
</dbReference>
<dbReference type="Gene3D" id="1.20.120.1750">
    <property type="match status" value="1"/>
</dbReference>
<dbReference type="InterPro" id="IPR001841">
    <property type="entry name" value="Znf_RING"/>
</dbReference>
<evidence type="ECO:0000256" key="2">
    <source>
        <dbReference type="ARBA" id="ARBA00001947"/>
    </source>
</evidence>
<accession>A0A2P2LT67</accession>
<evidence type="ECO:0000256" key="6">
    <source>
        <dbReference type="ARBA" id="ARBA00012251"/>
    </source>
</evidence>
<comment type="catalytic activity">
    <reaction evidence="1">
        <text>[E2 ubiquitin-conjugating enzyme]-S-ubiquitinyl-L-cysteine + [acceptor protein]-L-lysine = [E2 ubiquitin-conjugating enzyme]-L-cysteine + [acceptor protein]-N(6)-ubiquitinyl-L-lysine.</text>
        <dbReference type="EC" id="2.3.2.31"/>
    </reaction>
</comment>
<dbReference type="InterPro" id="IPR047548">
    <property type="entry name" value="Rcat_RBR_RNF14"/>
</dbReference>
<evidence type="ECO:0000256" key="12">
    <source>
        <dbReference type="ARBA" id="ARBA00022833"/>
    </source>
</evidence>